<dbReference type="EC" id="1.1.1.100" evidence="3"/>
<sequence>MSELTSTALVTGGSRGIGKAVAETLAREGFQVYLTYVSKPEEAEAVAAGINAAGGSARAFRLDVSDAAAVAAFFQEEIREKVTLDVLVNNAGITKDGLILRMKDDDFDRVLDVNLSGAFTCLREAAKLMTGQRKGRIVNITSVVGQMGNAGQVNYSAAKAGLIGMTKSAAKELAGRNVTVNAVAPGFIETDMTAKLTDEVRAAYIEAIPLRRLGQPKDIADAVAFLASDKAGYITGQVIAVNGGMYC</sequence>
<dbReference type="PROSITE" id="PS00061">
    <property type="entry name" value="ADH_SHORT"/>
    <property type="match status" value="1"/>
</dbReference>
<dbReference type="NCBIfam" id="NF004199">
    <property type="entry name" value="PRK05653.1-4"/>
    <property type="match status" value="1"/>
</dbReference>
<dbReference type="InterPro" id="IPR011284">
    <property type="entry name" value="3oxo_ACP_reduc"/>
</dbReference>
<organism evidence="5 6">
    <name type="scientific">Nitratidesulfovibrio liaohensis</name>
    <dbReference type="NCBI Taxonomy" id="2604158"/>
    <lineage>
        <taxon>Bacteria</taxon>
        <taxon>Pseudomonadati</taxon>
        <taxon>Thermodesulfobacteriota</taxon>
        <taxon>Desulfovibrionia</taxon>
        <taxon>Desulfovibrionales</taxon>
        <taxon>Desulfovibrionaceae</taxon>
        <taxon>Nitratidesulfovibrio</taxon>
    </lineage>
</organism>
<comment type="catalytic activity">
    <reaction evidence="3">
        <text>a (3R)-hydroxyacyl-[ACP] + NADP(+) = a 3-oxoacyl-[ACP] + NADPH + H(+)</text>
        <dbReference type="Rhea" id="RHEA:17397"/>
        <dbReference type="Rhea" id="RHEA-COMP:9916"/>
        <dbReference type="Rhea" id="RHEA-COMP:9945"/>
        <dbReference type="ChEBI" id="CHEBI:15378"/>
        <dbReference type="ChEBI" id="CHEBI:57783"/>
        <dbReference type="ChEBI" id="CHEBI:58349"/>
        <dbReference type="ChEBI" id="CHEBI:78776"/>
        <dbReference type="ChEBI" id="CHEBI:78827"/>
        <dbReference type="EC" id="1.1.1.100"/>
    </reaction>
</comment>
<dbReference type="PRINTS" id="PR00080">
    <property type="entry name" value="SDRFAMILY"/>
</dbReference>
<accession>A0ABY9R0Z0</accession>
<evidence type="ECO:0000256" key="2">
    <source>
        <dbReference type="ARBA" id="ARBA00023002"/>
    </source>
</evidence>
<dbReference type="PANTHER" id="PTHR42879:SF2">
    <property type="entry name" value="3-OXOACYL-[ACYL-CARRIER-PROTEIN] REDUCTASE FABG"/>
    <property type="match status" value="1"/>
</dbReference>
<evidence type="ECO:0000313" key="6">
    <source>
        <dbReference type="Proteomes" id="UP001180616"/>
    </source>
</evidence>
<dbReference type="NCBIfam" id="NF004200">
    <property type="entry name" value="PRK05653.1-5"/>
    <property type="match status" value="1"/>
</dbReference>
<keyword evidence="2 3" id="KW-0560">Oxidoreductase</keyword>
<dbReference type="EMBL" id="CP133659">
    <property type="protein sequence ID" value="WMW65426.1"/>
    <property type="molecule type" value="Genomic_DNA"/>
</dbReference>
<comment type="function">
    <text evidence="3">Catalyzes the NADPH-dependent reduction of beta-ketoacyl-ACP substrates to beta-hydroxyacyl-ACP products, the first reductive step in the elongation cycle of fatty acid biosynthesis.</text>
</comment>
<reference evidence="5" key="1">
    <citation type="submission" date="2023-09" db="EMBL/GenBank/DDBJ databases">
        <authorList>
            <consortium name="CW5 consortium"/>
            <person name="Lu C.-W."/>
        </authorList>
    </citation>
    <scope>NUCLEOTIDE SEQUENCE</scope>
    <source>
        <strain evidence="5">KPS</strain>
    </source>
</reference>
<keyword evidence="6" id="KW-1185">Reference proteome</keyword>
<evidence type="ECO:0000259" key="4">
    <source>
        <dbReference type="SMART" id="SM00822"/>
    </source>
</evidence>
<feature type="domain" description="Ketoreductase" evidence="4">
    <location>
        <begin position="6"/>
        <end position="186"/>
    </location>
</feature>
<keyword evidence="3" id="KW-0444">Lipid biosynthesis</keyword>
<dbReference type="PRINTS" id="PR00081">
    <property type="entry name" value="GDHRDH"/>
</dbReference>
<comment type="pathway">
    <text evidence="3">Lipid metabolism; fatty acid biosynthesis.</text>
</comment>
<dbReference type="NCBIfam" id="NF005559">
    <property type="entry name" value="PRK07231.1"/>
    <property type="match status" value="1"/>
</dbReference>
<dbReference type="Pfam" id="PF13561">
    <property type="entry name" value="adh_short_C2"/>
    <property type="match status" value="1"/>
</dbReference>
<dbReference type="NCBIfam" id="TIGR01830">
    <property type="entry name" value="3oxo_ACP_reduc"/>
    <property type="match status" value="1"/>
</dbReference>
<dbReference type="InterPro" id="IPR036291">
    <property type="entry name" value="NAD(P)-bd_dom_sf"/>
</dbReference>
<keyword evidence="3" id="KW-0443">Lipid metabolism</keyword>
<dbReference type="NCBIfam" id="NF009466">
    <property type="entry name" value="PRK12826.1-2"/>
    <property type="match status" value="1"/>
</dbReference>
<name>A0ABY9R0Z0_9BACT</name>
<proteinExistence type="inferred from homology"/>
<dbReference type="SMART" id="SM00822">
    <property type="entry name" value="PKS_KR"/>
    <property type="match status" value="1"/>
</dbReference>
<comment type="similarity">
    <text evidence="1 3">Belongs to the short-chain dehydrogenases/reductases (SDR) family.</text>
</comment>
<evidence type="ECO:0000256" key="1">
    <source>
        <dbReference type="ARBA" id="ARBA00006484"/>
    </source>
</evidence>
<dbReference type="CDD" id="cd05333">
    <property type="entry name" value="BKR_SDR_c"/>
    <property type="match status" value="1"/>
</dbReference>
<dbReference type="RefSeq" id="WP_309541428.1">
    <property type="nucleotide sequence ID" value="NZ_CP133659.1"/>
</dbReference>
<dbReference type="Gene3D" id="3.40.50.720">
    <property type="entry name" value="NAD(P)-binding Rossmann-like Domain"/>
    <property type="match status" value="1"/>
</dbReference>
<dbReference type="InterPro" id="IPR020904">
    <property type="entry name" value="Sc_DH/Rdtase_CS"/>
</dbReference>
<keyword evidence="3" id="KW-0276">Fatty acid metabolism</keyword>
<keyword evidence="3" id="KW-0521">NADP</keyword>
<dbReference type="InterPro" id="IPR002347">
    <property type="entry name" value="SDR_fam"/>
</dbReference>
<dbReference type="GO" id="GO:0004316">
    <property type="term" value="F:3-oxoacyl-[acyl-carrier-protein] reductase (NADPH) activity"/>
    <property type="evidence" value="ECO:0007669"/>
    <property type="project" value="UniProtKB-EC"/>
</dbReference>
<evidence type="ECO:0000313" key="5">
    <source>
        <dbReference type="EMBL" id="WMW65426.1"/>
    </source>
</evidence>
<dbReference type="Proteomes" id="UP001180616">
    <property type="component" value="Chromosome"/>
</dbReference>
<gene>
    <name evidence="5" type="primary">fabG</name>
    <name evidence="5" type="ORF">KPS_003554</name>
</gene>
<dbReference type="PANTHER" id="PTHR42879">
    <property type="entry name" value="3-OXOACYL-(ACYL-CARRIER-PROTEIN) REDUCTASE"/>
    <property type="match status" value="1"/>
</dbReference>
<comment type="subunit">
    <text evidence="3">Homotetramer.</text>
</comment>
<protein>
    <recommendedName>
        <fullName evidence="3">3-oxoacyl-[acyl-carrier-protein] reductase</fullName>
        <ecNumber evidence="3">1.1.1.100</ecNumber>
    </recommendedName>
</protein>
<dbReference type="InterPro" id="IPR050259">
    <property type="entry name" value="SDR"/>
</dbReference>
<dbReference type="InterPro" id="IPR057326">
    <property type="entry name" value="KR_dom"/>
</dbReference>
<keyword evidence="3" id="KW-0275">Fatty acid biosynthesis</keyword>
<dbReference type="SUPFAM" id="SSF51735">
    <property type="entry name" value="NAD(P)-binding Rossmann-fold domains"/>
    <property type="match status" value="1"/>
</dbReference>
<evidence type="ECO:0000256" key="3">
    <source>
        <dbReference type="RuleBase" id="RU366074"/>
    </source>
</evidence>